<dbReference type="EMBL" id="JAULSW010000002">
    <property type="protein sequence ID" value="KAK3390244.1"/>
    <property type="molecule type" value="Genomic_DNA"/>
</dbReference>
<evidence type="ECO:0000313" key="2">
    <source>
        <dbReference type="EMBL" id="KAK3390244.1"/>
    </source>
</evidence>
<proteinExistence type="predicted"/>
<accession>A0AAE0NZ39</accession>
<feature type="signal peptide" evidence="1">
    <location>
        <begin position="1"/>
        <end position="20"/>
    </location>
</feature>
<evidence type="ECO:0000256" key="1">
    <source>
        <dbReference type="SAM" id="SignalP"/>
    </source>
</evidence>
<gene>
    <name evidence="2" type="ORF">B0H63DRAFT_557244</name>
</gene>
<evidence type="ECO:0000313" key="3">
    <source>
        <dbReference type="Proteomes" id="UP001285441"/>
    </source>
</evidence>
<comment type="caution">
    <text evidence="2">The sequence shown here is derived from an EMBL/GenBank/DDBJ whole genome shotgun (WGS) entry which is preliminary data.</text>
</comment>
<sequence length="189" mass="18832">MVQASSFGALALALAGLAAAIPAPDGSGAGAIPTPTGPSNIVNLILPNITERPLFASFVTANAAAATYNLACPKELEQLACEAGKFIGIAQGPSTWGFTMKTGTLTQTLDCALSAGNGQCTGWALRGSETTTFTTALPTYATMEAPVTVTAGLEKLQASSTSSGGGVPRMTQNAALFGVAAVVGGAMLY</sequence>
<feature type="chain" id="PRO_5042153314" evidence="1">
    <location>
        <begin position="21"/>
        <end position="189"/>
    </location>
</feature>
<name>A0AAE0NZ39_9PEZI</name>
<organism evidence="2 3">
    <name type="scientific">Podospora didyma</name>
    <dbReference type="NCBI Taxonomy" id="330526"/>
    <lineage>
        <taxon>Eukaryota</taxon>
        <taxon>Fungi</taxon>
        <taxon>Dikarya</taxon>
        <taxon>Ascomycota</taxon>
        <taxon>Pezizomycotina</taxon>
        <taxon>Sordariomycetes</taxon>
        <taxon>Sordariomycetidae</taxon>
        <taxon>Sordariales</taxon>
        <taxon>Podosporaceae</taxon>
        <taxon>Podospora</taxon>
    </lineage>
</organism>
<dbReference type="Proteomes" id="UP001285441">
    <property type="component" value="Unassembled WGS sequence"/>
</dbReference>
<dbReference type="PANTHER" id="PTHR40640:SF1">
    <property type="entry name" value="ANCHORED GLYCOPROTEIN, PUTATIVE (AFU_ORTHOLOGUE AFUA_8G04860)-RELATED"/>
    <property type="match status" value="1"/>
</dbReference>
<dbReference type="AlphaFoldDB" id="A0AAE0NZ39"/>
<keyword evidence="1" id="KW-0732">Signal</keyword>
<reference evidence="2" key="1">
    <citation type="journal article" date="2023" name="Mol. Phylogenet. Evol.">
        <title>Genome-scale phylogeny and comparative genomics of the fungal order Sordariales.</title>
        <authorList>
            <person name="Hensen N."/>
            <person name="Bonometti L."/>
            <person name="Westerberg I."/>
            <person name="Brannstrom I.O."/>
            <person name="Guillou S."/>
            <person name="Cros-Aarteil S."/>
            <person name="Calhoun S."/>
            <person name="Haridas S."/>
            <person name="Kuo A."/>
            <person name="Mondo S."/>
            <person name="Pangilinan J."/>
            <person name="Riley R."/>
            <person name="LaButti K."/>
            <person name="Andreopoulos B."/>
            <person name="Lipzen A."/>
            <person name="Chen C."/>
            <person name="Yan M."/>
            <person name="Daum C."/>
            <person name="Ng V."/>
            <person name="Clum A."/>
            <person name="Steindorff A."/>
            <person name="Ohm R.A."/>
            <person name="Martin F."/>
            <person name="Silar P."/>
            <person name="Natvig D.O."/>
            <person name="Lalanne C."/>
            <person name="Gautier V."/>
            <person name="Ament-Velasquez S.L."/>
            <person name="Kruys A."/>
            <person name="Hutchinson M.I."/>
            <person name="Powell A.J."/>
            <person name="Barry K."/>
            <person name="Miller A.N."/>
            <person name="Grigoriev I.V."/>
            <person name="Debuchy R."/>
            <person name="Gladieux P."/>
            <person name="Hiltunen Thoren M."/>
            <person name="Johannesson H."/>
        </authorList>
    </citation>
    <scope>NUCLEOTIDE SEQUENCE</scope>
    <source>
        <strain evidence="2">CBS 232.78</strain>
    </source>
</reference>
<protein>
    <submittedName>
        <fullName evidence="2">Uncharacterized protein</fullName>
    </submittedName>
</protein>
<dbReference type="PANTHER" id="PTHR40640">
    <property type="entry name" value="ANCHORED GLYCOPROTEIN, PUTATIVE (AFU_ORTHOLOGUE AFUA_8G04860)-RELATED"/>
    <property type="match status" value="1"/>
</dbReference>
<keyword evidence="3" id="KW-1185">Reference proteome</keyword>
<reference evidence="2" key="2">
    <citation type="submission" date="2023-06" db="EMBL/GenBank/DDBJ databases">
        <authorList>
            <consortium name="Lawrence Berkeley National Laboratory"/>
            <person name="Haridas S."/>
            <person name="Hensen N."/>
            <person name="Bonometti L."/>
            <person name="Westerberg I."/>
            <person name="Brannstrom I.O."/>
            <person name="Guillou S."/>
            <person name="Cros-Aarteil S."/>
            <person name="Calhoun S."/>
            <person name="Kuo A."/>
            <person name="Mondo S."/>
            <person name="Pangilinan J."/>
            <person name="Riley R."/>
            <person name="LaButti K."/>
            <person name="Andreopoulos B."/>
            <person name="Lipzen A."/>
            <person name="Chen C."/>
            <person name="Yanf M."/>
            <person name="Daum C."/>
            <person name="Ng V."/>
            <person name="Clum A."/>
            <person name="Steindorff A."/>
            <person name="Ohm R."/>
            <person name="Martin F."/>
            <person name="Silar P."/>
            <person name="Natvig D."/>
            <person name="Lalanne C."/>
            <person name="Gautier V."/>
            <person name="Ament-velasquez S.L."/>
            <person name="Kruys A."/>
            <person name="Hutchinson M.I."/>
            <person name="Powell A.J."/>
            <person name="Barry K."/>
            <person name="Miller A.N."/>
            <person name="Grigoriev I.V."/>
            <person name="Debuchy R."/>
            <person name="Gladieux P."/>
            <person name="Thoren M.H."/>
            <person name="Johannesson H."/>
        </authorList>
    </citation>
    <scope>NUCLEOTIDE SEQUENCE</scope>
    <source>
        <strain evidence="2">CBS 232.78</strain>
    </source>
</reference>